<dbReference type="Gene3D" id="3.40.50.1820">
    <property type="entry name" value="alpha/beta hydrolase"/>
    <property type="match status" value="1"/>
</dbReference>
<evidence type="ECO:0000259" key="3">
    <source>
        <dbReference type="Pfam" id="PF02230"/>
    </source>
</evidence>
<protein>
    <submittedName>
        <fullName evidence="4">Putative hydrolase</fullName>
    </submittedName>
</protein>
<dbReference type="Proteomes" id="UP000315003">
    <property type="component" value="Chromosome"/>
</dbReference>
<keyword evidence="5" id="KW-1185">Reference proteome</keyword>
<dbReference type="PANTHER" id="PTHR10655:SF17">
    <property type="entry name" value="LYSOPHOSPHOLIPASE-LIKE PROTEIN 1"/>
    <property type="match status" value="1"/>
</dbReference>
<evidence type="ECO:0000313" key="5">
    <source>
        <dbReference type="Proteomes" id="UP000315003"/>
    </source>
</evidence>
<keyword evidence="2 4" id="KW-0378">Hydrolase</keyword>
<reference evidence="4 5" key="1">
    <citation type="submission" date="2019-02" db="EMBL/GenBank/DDBJ databases">
        <title>Deep-cultivation of Planctomycetes and their phenomic and genomic characterization uncovers novel biology.</title>
        <authorList>
            <person name="Wiegand S."/>
            <person name="Jogler M."/>
            <person name="Boedeker C."/>
            <person name="Pinto D."/>
            <person name="Vollmers J."/>
            <person name="Rivas-Marin E."/>
            <person name="Kohn T."/>
            <person name="Peeters S.H."/>
            <person name="Heuer A."/>
            <person name="Rast P."/>
            <person name="Oberbeckmann S."/>
            <person name="Bunk B."/>
            <person name="Jeske O."/>
            <person name="Meyerdierks A."/>
            <person name="Storesund J.E."/>
            <person name="Kallscheuer N."/>
            <person name="Luecker S."/>
            <person name="Lage O.M."/>
            <person name="Pohl T."/>
            <person name="Merkel B.J."/>
            <person name="Hornburger P."/>
            <person name="Mueller R.-W."/>
            <person name="Bruemmer F."/>
            <person name="Labrenz M."/>
            <person name="Spormann A.M."/>
            <person name="Op den Camp H."/>
            <person name="Overmann J."/>
            <person name="Amann R."/>
            <person name="Jetten M.S.M."/>
            <person name="Mascher T."/>
            <person name="Medema M.H."/>
            <person name="Devos D.P."/>
            <person name="Kaster A.-K."/>
            <person name="Ovreas L."/>
            <person name="Rohde M."/>
            <person name="Galperin M.Y."/>
            <person name="Jogler C."/>
        </authorList>
    </citation>
    <scope>NUCLEOTIDE SEQUENCE [LARGE SCALE GENOMIC DNA]</scope>
    <source>
        <strain evidence="4 5">SV_7m_r</strain>
    </source>
</reference>
<sequence>MSNLITQRYGSLDCHVIDHEPATKAANSPQVLFVLCHGFGAPGSDLVDVGRALGQFAASQGIAMRVLCPEAPISLDDMGLPGGRAWWRLNMAALMETIQAEQFEELHQSEPPGLDEARQMLGEVIQLALQELNDDTVFVLGGFSQGAMLTMDTALRGDCPAPQLLLQYSGTVICESHWRANMQRLGQSVVYQSHGRWDPILPFVSAQRLHELMEAAGVQASFHAFEGQHSIDQQCLVDSAQALLQLLGDQSK</sequence>
<dbReference type="InterPro" id="IPR029058">
    <property type="entry name" value="AB_hydrolase_fold"/>
</dbReference>
<feature type="domain" description="Phospholipase/carboxylesterase/thioesterase" evidence="3">
    <location>
        <begin position="26"/>
        <end position="238"/>
    </location>
</feature>
<organism evidence="4 5">
    <name type="scientific">Stieleria bergensis</name>
    <dbReference type="NCBI Taxonomy" id="2528025"/>
    <lineage>
        <taxon>Bacteria</taxon>
        <taxon>Pseudomonadati</taxon>
        <taxon>Planctomycetota</taxon>
        <taxon>Planctomycetia</taxon>
        <taxon>Pirellulales</taxon>
        <taxon>Pirellulaceae</taxon>
        <taxon>Stieleria</taxon>
    </lineage>
</organism>
<gene>
    <name evidence="4" type="ORF">SV7mr_02920</name>
</gene>
<evidence type="ECO:0000256" key="2">
    <source>
        <dbReference type="ARBA" id="ARBA00022801"/>
    </source>
</evidence>
<name>A0A517SNV7_9BACT</name>
<dbReference type="PANTHER" id="PTHR10655">
    <property type="entry name" value="LYSOPHOSPHOLIPASE-RELATED"/>
    <property type="match status" value="1"/>
</dbReference>
<dbReference type="InterPro" id="IPR050565">
    <property type="entry name" value="LYPA1-2/EST-like"/>
</dbReference>
<evidence type="ECO:0000256" key="1">
    <source>
        <dbReference type="ARBA" id="ARBA00006499"/>
    </source>
</evidence>
<dbReference type="InterPro" id="IPR003140">
    <property type="entry name" value="PLipase/COase/thioEstase"/>
</dbReference>
<evidence type="ECO:0000313" key="4">
    <source>
        <dbReference type="EMBL" id="QDT57807.1"/>
    </source>
</evidence>
<dbReference type="AlphaFoldDB" id="A0A517SNV7"/>
<accession>A0A517SNV7</accession>
<dbReference type="GO" id="GO:0016787">
    <property type="term" value="F:hydrolase activity"/>
    <property type="evidence" value="ECO:0007669"/>
    <property type="project" value="UniProtKB-KW"/>
</dbReference>
<dbReference type="OrthoDB" id="9795555at2"/>
<dbReference type="EMBL" id="CP036272">
    <property type="protein sequence ID" value="QDT57807.1"/>
    <property type="molecule type" value="Genomic_DNA"/>
</dbReference>
<dbReference type="RefSeq" id="WP_145268520.1">
    <property type="nucleotide sequence ID" value="NZ_CP036272.1"/>
</dbReference>
<dbReference type="SUPFAM" id="SSF53474">
    <property type="entry name" value="alpha/beta-Hydrolases"/>
    <property type="match status" value="1"/>
</dbReference>
<proteinExistence type="inferred from homology"/>
<dbReference type="Pfam" id="PF02230">
    <property type="entry name" value="Abhydrolase_2"/>
    <property type="match status" value="1"/>
</dbReference>
<comment type="similarity">
    <text evidence="1">Belongs to the AB hydrolase superfamily. AB hydrolase 2 family.</text>
</comment>